<dbReference type="EMBL" id="QOQW01000027">
    <property type="protein sequence ID" value="RCK78096.1"/>
    <property type="molecule type" value="Genomic_DNA"/>
</dbReference>
<feature type="compositionally biased region" description="Polar residues" evidence="1">
    <location>
        <begin position="251"/>
        <end position="262"/>
    </location>
</feature>
<feature type="region of interest" description="Disordered" evidence="1">
    <location>
        <begin position="222"/>
        <end position="268"/>
    </location>
</feature>
<dbReference type="Proteomes" id="UP000252355">
    <property type="component" value="Unassembled WGS sequence"/>
</dbReference>
<feature type="transmembrane region" description="Helical" evidence="2">
    <location>
        <begin position="51"/>
        <end position="73"/>
    </location>
</feature>
<keyword evidence="2" id="KW-0812">Transmembrane</keyword>
<organism evidence="3 4">
    <name type="scientific">Candidatus Ozemobacter sibiricus</name>
    <dbReference type="NCBI Taxonomy" id="2268124"/>
    <lineage>
        <taxon>Bacteria</taxon>
        <taxon>Candidatus Ozemobacteria</taxon>
        <taxon>Candidatus Ozemobacterales</taxon>
        <taxon>Candidatus Ozemobacteraceae</taxon>
        <taxon>Candidatus Ozemobacter</taxon>
    </lineage>
</organism>
<reference evidence="3 4" key="1">
    <citation type="submission" date="2018-05" db="EMBL/GenBank/DDBJ databases">
        <title>A metagenomic window into the 2 km-deep terrestrial subsurface aquifer revealed taxonomically and functionally diverse microbial community comprising novel uncultured bacterial lineages.</title>
        <authorList>
            <person name="Kadnikov V.V."/>
            <person name="Mardanov A.V."/>
            <person name="Beletsky A.V."/>
            <person name="Banks D."/>
            <person name="Pimenov N.V."/>
            <person name="Frank Y.A."/>
            <person name="Karnachuk O.V."/>
            <person name="Ravin N.V."/>
        </authorList>
    </citation>
    <scope>NUCLEOTIDE SEQUENCE [LARGE SCALE GENOMIC DNA]</scope>
    <source>
        <strain evidence="3">BY5</strain>
    </source>
</reference>
<evidence type="ECO:0000313" key="3">
    <source>
        <dbReference type="EMBL" id="RCK78096.1"/>
    </source>
</evidence>
<feature type="transmembrane region" description="Helical" evidence="2">
    <location>
        <begin position="85"/>
        <end position="102"/>
    </location>
</feature>
<proteinExistence type="predicted"/>
<accession>A0A367ZJ28</accession>
<sequence>MKHLIKEAGIKVALLAVGLLALLGVTGEIVCSVGQTGGVHVLHVEVATPRLAPLVVNMLAWDLLLVLFALAGLTSDRVTRAGARGRALFGLFLSLALWRVVARRIWALATDAPGLGVGTTTDALTWWVVAVLIAVVKEPIAQTFQEEDGRQDCPLLAVFTWHHRKDWVFPMQGAVGLTLTALGLPEAVAEDLLNLTKIGLLGGAAWAIVARCGARLAPLSAEPGHSDDPAARAAAEAGAIPSTPGFAGSPTADQIGTASAFQRGSACP</sequence>
<evidence type="ECO:0000256" key="2">
    <source>
        <dbReference type="SAM" id="Phobius"/>
    </source>
</evidence>
<evidence type="ECO:0000256" key="1">
    <source>
        <dbReference type="SAM" id="MobiDB-lite"/>
    </source>
</evidence>
<name>A0A367ZJ28_9BACT</name>
<gene>
    <name evidence="3" type="ORF">OZSIB_1745</name>
</gene>
<protein>
    <submittedName>
        <fullName evidence="3">Uncharacterized protein</fullName>
    </submittedName>
</protein>
<evidence type="ECO:0000313" key="4">
    <source>
        <dbReference type="Proteomes" id="UP000252355"/>
    </source>
</evidence>
<keyword evidence="2" id="KW-0472">Membrane</keyword>
<keyword evidence="2" id="KW-1133">Transmembrane helix</keyword>
<comment type="caution">
    <text evidence="3">The sequence shown here is derived from an EMBL/GenBank/DDBJ whole genome shotgun (WGS) entry which is preliminary data.</text>
</comment>
<dbReference type="AlphaFoldDB" id="A0A367ZJ28"/>
<feature type="transmembrane region" description="Helical" evidence="2">
    <location>
        <begin position="114"/>
        <end position="136"/>
    </location>
</feature>